<evidence type="ECO:0000256" key="3">
    <source>
        <dbReference type="ARBA" id="ARBA00023163"/>
    </source>
</evidence>
<keyword evidence="2" id="KW-0238">DNA-binding</keyword>
<dbReference type="EMBL" id="DMNG01000093">
    <property type="protein sequence ID" value="HAN24002.1"/>
    <property type="molecule type" value="Genomic_DNA"/>
</dbReference>
<dbReference type="InterPro" id="IPR036388">
    <property type="entry name" value="WH-like_DNA-bd_sf"/>
</dbReference>
<dbReference type="Proteomes" id="UP000257479">
    <property type="component" value="Unassembled WGS sequence"/>
</dbReference>
<protein>
    <submittedName>
        <fullName evidence="5">Transcriptional regulator</fullName>
    </submittedName>
</protein>
<dbReference type="PROSITE" id="PS51118">
    <property type="entry name" value="HTH_HXLR"/>
    <property type="match status" value="1"/>
</dbReference>
<proteinExistence type="predicted"/>
<dbReference type="PANTHER" id="PTHR33204">
    <property type="entry name" value="TRANSCRIPTIONAL REGULATOR, MARR FAMILY"/>
    <property type="match status" value="1"/>
</dbReference>
<dbReference type="InterPro" id="IPR002577">
    <property type="entry name" value="HTH_HxlR"/>
</dbReference>
<dbReference type="Gene3D" id="1.10.10.10">
    <property type="entry name" value="Winged helix-like DNA-binding domain superfamily/Winged helix DNA-binding domain"/>
    <property type="match status" value="1"/>
</dbReference>
<feature type="domain" description="HTH hxlR-type" evidence="4">
    <location>
        <begin position="1"/>
        <end position="98"/>
    </location>
</feature>
<name>A0A3C1KBJ0_9MICO</name>
<dbReference type="InterPro" id="IPR036390">
    <property type="entry name" value="WH_DNA-bd_sf"/>
</dbReference>
<keyword evidence="1" id="KW-0805">Transcription regulation</keyword>
<evidence type="ECO:0000313" key="6">
    <source>
        <dbReference type="Proteomes" id="UP000257479"/>
    </source>
</evidence>
<gene>
    <name evidence="5" type="ORF">DCP95_05440</name>
</gene>
<keyword evidence="3" id="KW-0804">Transcription</keyword>
<accession>A0A3C1KBJ0</accession>
<evidence type="ECO:0000256" key="2">
    <source>
        <dbReference type="ARBA" id="ARBA00023125"/>
    </source>
</evidence>
<dbReference type="PANTHER" id="PTHR33204:SF18">
    <property type="entry name" value="TRANSCRIPTIONAL REGULATORY PROTEIN"/>
    <property type="match status" value="1"/>
</dbReference>
<evidence type="ECO:0000259" key="4">
    <source>
        <dbReference type="PROSITE" id="PS51118"/>
    </source>
</evidence>
<evidence type="ECO:0000313" key="5">
    <source>
        <dbReference type="EMBL" id="HAN24002.1"/>
    </source>
</evidence>
<evidence type="ECO:0000256" key="1">
    <source>
        <dbReference type="ARBA" id="ARBA00023015"/>
    </source>
</evidence>
<dbReference type="AlphaFoldDB" id="A0A3C1KBJ0"/>
<comment type="caution">
    <text evidence="5">The sequence shown here is derived from an EMBL/GenBank/DDBJ whole genome shotgun (WGS) entry which is preliminary data.</text>
</comment>
<dbReference type="SUPFAM" id="SSF46785">
    <property type="entry name" value="Winged helix' DNA-binding domain"/>
    <property type="match status" value="1"/>
</dbReference>
<dbReference type="Pfam" id="PF01638">
    <property type="entry name" value="HxlR"/>
    <property type="match status" value="1"/>
</dbReference>
<sequence>MARTLVVLGEKWALLVVRDIALGVTRFADIRSRLEVAPDVLSDRLSKLVDLGVIERRAYRDEGARQRDEYTLTAAGAALLPVLGALSQWGDVHVASPWGPATRYVDARDGGDVRIAFVDAHGRAVDREQVAVVPGPGALVT</sequence>
<organism evidence="5 6">
    <name type="scientific">Microbacterium ginsengisoli</name>
    <dbReference type="NCBI Taxonomy" id="400772"/>
    <lineage>
        <taxon>Bacteria</taxon>
        <taxon>Bacillati</taxon>
        <taxon>Actinomycetota</taxon>
        <taxon>Actinomycetes</taxon>
        <taxon>Micrococcales</taxon>
        <taxon>Microbacteriaceae</taxon>
        <taxon>Microbacterium</taxon>
    </lineage>
</organism>
<reference evidence="5 6" key="1">
    <citation type="journal article" date="2018" name="Nat. Biotechnol.">
        <title>A standardized bacterial taxonomy based on genome phylogeny substantially revises the tree of life.</title>
        <authorList>
            <person name="Parks D.H."/>
            <person name="Chuvochina M."/>
            <person name="Waite D.W."/>
            <person name="Rinke C."/>
            <person name="Skarshewski A."/>
            <person name="Chaumeil P.A."/>
            <person name="Hugenholtz P."/>
        </authorList>
    </citation>
    <scope>NUCLEOTIDE SEQUENCE [LARGE SCALE GENOMIC DNA]</scope>
    <source>
        <strain evidence="5">UBA9152</strain>
    </source>
</reference>
<dbReference type="GO" id="GO:0003677">
    <property type="term" value="F:DNA binding"/>
    <property type="evidence" value="ECO:0007669"/>
    <property type="project" value="UniProtKB-KW"/>
</dbReference>